<evidence type="ECO:0000313" key="2">
    <source>
        <dbReference type="Proteomes" id="UP000202485"/>
    </source>
</evidence>
<gene>
    <name evidence="1" type="ORF">RUA8715_01024</name>
</gene>
<evidence type="ECO:0000313" key="1">
    <source>
        <dbReference type="EMBL" id="SMX35429.1"/>
    </source>
</evidence>
<keyword evidence="2" id="KW-1185">Reference proteome</keyword>
<proteinExistence type="predicted"/>
<dbReference type="EMBL" id="FXYG01000001">
    <property type="protein sequence ID" value="SMX35429.1"/>
    <property type="molecule type" value="Genomic_DNA"/>
</dbReference>
<protein>
    <submittedName>
        <fullName evidence="1">Uncharacterized protein</fullName>
    </submittedName>
</protein>
<dbReference type="AlphaFoldDB" id="A0A238JXQ0"/>
<name>A0A238JXQ0_9RHOB</name>
<sequence>MPLTVQDAKIVVGMNERGDAEHDIAAWFGESQAKIVEVIDGISHGALAAANDDELHPVGAPGPKALRLRSDVLRALDALDGDDLAKAKAVLREGLATFNAHDAK</sequence>
<dbReference type="OrthoDB" id="7869995at2"/>
<reference evidence="2" key="1">
    <citation type="submission" date="2017-05" db="EMBL/GenBank/DDBJ databases">
        <authorList>
            <person name="Rodrigo-Torres L."/>
            <person name="Arahal R. D."/>
            <person name="Lucena T."/>
        </authorList>
    </citation>
    <scope>NUCLEOTIDE SEQUENCE [LARGE SCALE GENOMIC DNA]</scope>
    <source>
        <strain evidence="2">CECT 8715</strain>
    </source>
</reference>
<organism evidence="1 2">
    <name type="scientific">Ruegeria arenilitoris</name>
    <dbReference type="NCBI Taxonomy" id="1173585"/>
    <lineage>
        <taxon>Bacteria</taxon>
        <taxon>Pseudomonadati</taxon>
        <taxon>Pseudomonadota</taxon>
        <taxon>Alphaproteobacteria</taxon>
        <taxon>Rhodobacterales</taxon>
        <taxon>Roseobacteraceae</taxon>
        <taxon>Ruegeria</taxon>
    </lineage>
</organism>
<dbReference type="Proteomes" id="UP000202485">
    <property type="component" value="Unassembled WGS sequence"/>
</dbReference>
<accession>A0A238JXQ0</accession>
<dbReference type="GeneID" id="57466500"/>
<dbReference type="RefSeq" id="WP_093962513.1">
    <property type="nucleotide sequence ID" value="NZ_FXYG01000001.1"/>
</dbReference>